<sequence>MAAPKKTRIVLLGKTGAGKSSLANTIFGEKMFNVCPGFGSGTSVCEAKTKLVRGRKIKLIDTPGFFDTNRSEEELKPEIAKCITECSPGPHAFLIVFKVERFTTQEEDIIHKITQSFSEEAFKYATVVFTHGNDLPEGKTIKDFVKQNKSVRDLVEKCGGRCHIIDNQHWNKNPKDKYRYNEYQVDELLKSIDKTVETNNGNYYTNESLQMTEGLIQRVIKRIAKLSGNMSNKKIRMEAKNRVYKFFIQAAGITTGALLGAIFGVQILKLAVGAGAVPGTVAVGVTAVVGAGFGAYIGHEAAKTAETPWEAVVEAAVKAIEAMCSNECKALLGALNIESNKEKHS</sequence>
<dbReference type="Ensembl" id="ENSKMAT00000019168.1">
    <property type="protein sequence ID" value="ENSKMAP00000018907.1"/>
    <property type="gene ID" value="ENSKMAG00000014064.1"/>
</dbReference>
<proteinExistence type="inferred from homology"/>
<evidence type="ECO:0000256" key="2">
    <source>
        <dbReference type="ARBA" id="ARBA00022741"/>
    </source>
</evidence>
<dbReference type="KEGG" id="kmr:108248842"/>
<feature type="transmembrane region" description="Helical" evidence="4">
    <location>
        <begin position="274"/>
        <end position="297"/>
    </location>
</feature>
<keyword evidence="7" id="KW-1185">Reference proteome</keyword>
<keyword evidence="4" id="KW-0812">Transmembrane</keyword>
<dbReference type="Gene3D" id="3.40.50.300">
    <property type="entry name" value="P-loop containing nucleotide triphosphate hydrolases"/>
    <property type="match status" value="1"/>
</dbReference>
<feature type="transmembrane region" description="Helical" evidence="4">
    <location>
        <begin position="243"/>
        <end position="268"/>
    </location>
</feature>
<organism evidence="6 7">
    <name type="scientific">Kryptolebias marmoratus</name>
    <name type="common">Mangrove killifish</name>
    <name type="synonym">Rivulus marmoratus</name>
    <dbReference type="NCBI Taxonomy" id="37003"/>
    <lineage>
        <taxon>Eukaryota</taxon>
        <taxon>Metazoa</taxon>
        <taxon>Chordata</taxon>
        <taxon>Craniata</taxon>
        <taxon>Vertebrata</taxon>
        <taxon>Euteleostomi</taxon>
        <taxon>Actinopterygii</taxon>
        <taxon>Neopterygii</taxon>
        <taxon>Teleostei</taxon>
        <taxon>Neoteleostei</taxon>
        <taxon>Acanthomorphata</taxon>
        <taxon>Ovalentaria</taxon>
        <taxon>Atherinomorphae</taxon>
        <taxon>Cyprinodontiformes</taxon>
        <taxon>Rivulidae</taxon>
        <taxon>Kryptolebias</taxon>
    </lineage>
</organism>
<keyword evidence="2" id="KW-0547">Nucleotide-binding</keyword>
<dbReference type="PANTHER" id="PTHR10903:SF62">
    <property type="entry name" value="GTPASE IMAP FAMILY MEMBER 4-LIKE-RELATED"/>
    <property type="match status" value="1"/>
</dbReference>
<evidence type="ECO:0000256" key="3">
    <source>
        <dbReference type="ARBA" id="ARBA00023134"/>
    </source>
</evidence>
<reference evidence="6" key="1">
    <citation type="submission" date="2025-08" db="UniProtKB">
        <authorList>
            <consortium name="Ensembl"/>
        </authorList>
    </citation>
    <scope>IDENTIFICATION</scope>
</reference>
<evidence type="ECO:0000313" key="7">
    <source>
        <dbReference type="Proteomes" id="UP000264800"/>
    </source>
</evidence>
<evidence type="ECO:0000256" key="1">
    <source>
        <dbReference type="ARBA" id="ARBA00008535"/>
    </source>
</evidence>
<dbReference type="Pfam" id="PF04548">
    <property type="entry name" value="AIG1"/>
    <property type="match status" value="1"/>
</dbReference>
<evidence type="ECO:0000259" key="5">
    <source>
        <dbReference type="PROSITE" id="PS51720"/>
    </source>
</evidence>
<comment type="similarity">
    <text evidence="1">Belongs to the TRAFAC class TrmE-Era-EngA-EngB-Septin-like GTPase superfamily. AIG1/Toc34/Toc159-like paraseptin GTPase family. IAN subfamily.</text>
</comment>
<dbReference type="Proteomes" id="UP000264800">
    <property type="component" value="Unplaced"/>
</dbReference>
<evidence type="ECO:0000313" key="6">
    <source>
        <dbReference type="Ensembl" id="ENSKMAP00000018907.1"/>
    </source>
</evidence>
<dbReference type="OrthoDB" id="425923at2759"/>
<dbReference type="PANTHER" id="PTHR10903">
    <property type="entry name" value="GTPASE, IMAP FAMILY MEMBER-RELATED"/>
    <property type="match status" value="1"/>
</dbReference>
<dbReference type="AlphaFoldDB" id="A0A3Q3G3S0"/>
<dbReference type="PROSITE" id="PS51720">
    <property type="entry name" value="G_AIG1"/>
    <property type="match status" value="1"/>
</dbReference>
<dbReference type="InterPro" id="IPR006703">
    <property type="entry name" value="G_AIG1"/>
</dbReference>
<dbReference type="GO" id="GO:0005525">
    <property type="term" value="F:GTP binding"/>
    <property type="evidence" value="ECO:0007669"/>
    <property type="project" value="UniProtKB-KW"/>
</dbReference>
<keyword evidence="3" id="KW-0342">GTP-binding</keyword>
<dbReference type="GeneID" id="108248842"/>
<dbReference type="InterPro" id="IPR045058">
    <property type="entry name" value="GIMA/IAN/Toc"/>
</dbReference>
<keyword evidence="4" id="KW-1133">Transmembrane helix</keyword>
<dbReference type="RefSeq" id="XP_017293341.1">
    <property type="nucleotide sequence ID" value="XM_017437852.3"/>
</dbReference>
<evidence type="ECO:0000256" key="4">
    <source>
        <dbReference type="SAM" id="Phobius"/>
    </source>
</evidence>
<feature type="domain" description="AIG1-type G" evidence="5">
    <location>
        <begin position="4"/>
        <end position="213"/>
    </location>
</feature>
<name>A0A3Q3G3S0_KRYMA</name>
<dbReference type="FunFam" id="3.40.50.300:FF:000366">
    <property type="entry name" value="GTPase, IMAP family member 2"/>
    <property type="match status" value="1"/>
</dbReference>
<reference evidence="6" key="2">
    <citation type="submission" date="2025-09" db="UniProtKB">
        <authorList>
            <consortium name="Ensembl"/>
        </authorList>
    </citation>
    <scope>IDENTIFICATION</scope>
</reference>
<dbReference type="GeneTree" id="ENSGT01150000286992"/>
<accession>A0A3Q3G3S0</accession>
<dbReference type="SUPFAM" id="SSF52540">
    <property type="entry name" value="P-loop containing nucleoside triphosphate hydrolases"/>
    <property type="match status" value="1"/>
</dbReference>
<dbReference type="OMA" id="HTRHENE"/>
<protein>
    <submittedName>
        <fullName evidence="6">GTPase IMAP family member 7-like</fullName>
    </submittedName>
</protein>
<dbReference type="InterPro" id="IPR027417">
    <property type="entry name" value="P-loop_NTPase"/>
</dbReference>
<keyword evidence="4" id="KW-0472">Membrane</keyword>